<proteinExistence type="predicted"/>
<organism evidence="1 2">
    <name type="scientific">Plectonema cf. radiosum LEGE 06105</name>
    <dbReference type="NCBI Taxonomy" id="945769"/>
    <lineage>
        <taxon>Bacteria</taxon>
        <taxon>Bacillati</taxon>
        <taxon>Cyanobacteriota</taxon>
        <taxon>Cyanophyceae</taxon>
        <taxon>Oscillatoriophycideae</taxon>
        <taxon>Oscillatoriales</taxon>
        <taxon>Microcoleaceae</taxon>
        <taxon>Plectonema</taxon>
    </lineage>
</organism>
<dbReference type="EMBL" id="JADEWL010000118">
    <property type="protein sequence ID" value="MBE9215782.1"/>
    <property type="molecule type" value="Genomic_DNA"/>
</dbReference>
<dbReference type="Gene3D" id="3.90.1140.10">
    <property type="entry name" value="Cyclic phosphodiesterase"/>
    <property type="match status" value="1"/>
</dbReference>
<comment type="caution">
    <text evidence="1">The sequence shown here is derived from an EMBL/GenBank/DDBJ whole genome shotgun (WGS) entry which is preliminary data.</text>
</comment>
<dbReference type="SUPFAM" id="SSF55144">
    <property type="entry name" value="LigT-like"/>
    <property type="match status" value="1"/>
</dbReference>
<evidence type="ECO:0000313" key="1">
    <source>
        <dbReference type="EMBL" id="MBE9215782.1"/>
    </source>
</evidence>
<reference evidence="1" key="1">
    <citation type="submission" date="2020-10" db="EMBL/GenBank/DDBJ databases">
        <authorList>
            <person name="Castelo-Branco R."/>
            <person name="Eusebio N."/>
            <person name="Adriana R."/>
            <person name="Vieira A."/>
            <person name="Brugerolle De Fraissinette N."/>
            <person name="Rezende De Castro R."/>
            <person name="Schneider M.P."/>
            <person name="Vasconcelos V."/>
            <person name="Leao P.N."/>
        </authorList>
    </citation>
    <scope>NUCLEOTIDE SEQUENCE</scope>
    <source>
        <strain evidence="1">LEGE 06105</strain>
    </source>
</reference>
<dbReference type="RefSeq" id="WP_193923999.1">
    <property type="nucleotide sequence ID" value="NZ_JADEWL010000118.1"/>
</dbReference>
<dbReference type="AlphaFoldDB" id="A0A8J7K3Z6"/>
<evidence type="ECO:0000313" key="2">
    <source>
        <dbReference type="Proteomes" id="UP000620559"/>
    </source>
</evidence>
<protein>
    <submittedName>
        <fullName evidence="1">DUF1868 domain-containing protein</fullName>
    </submittedName>
</protein>
<sequence length="265" mass="30578">MDDNYQTYMNRVARMTLPEAYTSQVQHLKESPKFAPHPGGERKAVSFPGYTLITPPHGEEDSMNSSFCSKLRGYQKELLQLPYCSDLIIPLPPDSFHLTLADLIWDNAYRDASAKNPDFDQQLRSCFSDIFQQYQNSVAAKNPPRWQMLGLMLMPRAIAVCLVPLDQNSYEQIINLRRAIYQNPKLIALGIEQQYHFTAHVTLGYFGDIAPDLNRVNFATMLSELNQQWADNLAEFTVHRAELRKFDDMTRYYREPDSPVLVFDN</sequence>
<accession>A0A8J7K3Z6</accession>
<dbReference type="InterPro" id="IPR009097">
    <property type="entry name" value="Cyclic_Pdiesterase"/>
</dbReference>
<gene>
    <name evidence="1" type="ORF">IQ247_24480</name>
</gene>
<dbReference type="Proteomes" id="UP000620559">
    <property type="component" value="Unassembled WGS sequence"/>
</dbReference>
<keyword evidence="2" id="KW-1185">Reference proteome</keyword>
<name>A0A8J7K3Z6_9CYAN</name>